<protein>
    <submittedName>
        <fullName evidence="2">Uncharacterized protein</fullName>
    </submittedName>
</protein>
<sequence length="113" mass="12351">MTWMDYSPRHELEHAPTIRELFDQTHKRKGTDDFASKSVRTITDDGRSLCGGHSLARHGFGGLGRCNWRVDVIALTPGPLAPAKNLTAGTAAHGPKDPERLTDQSNKICNGSK</sequence>
<name>A0A843XVC7_COLES</name>
<organism evidence="2 3">
    <name type="scientific">Colocasia esculenta</name>
    <name type="common">Wild taro</name>
    <name type="synonym">Arum esculentum</name>
    <dbReference type="NCBI Taxonomy" id="4460"/>
    <lineage>
        <taxon>Eukaryota</taxon>
        <taxon>Viridiplantae</taxon>
        <taxon>Streptophyta</taxon>
        <taxon>Embryophyta</taxon>
        <taxon>Tracheophyta</taxon>
        <taxon>Spermatophyta</taxon>
        <taxon>Magnoliopsida</taxon>
        <taxon>Liliopsida</taxon>
        <taxon>Araceae</taxon>
        <taxon>Aroideae</taxon>
        <taxon>Colocasieae</taxon>
        <taxon>Colocasia</taxon>
    </lineage>
</organism>
<evidence type="ECO:0000313" key="2">
    <source>
        <dbReference type="EMBL" id="MQM23236.1"/>
    </source>
</evidence>
<feature type="compositionally biased region" description="Polar residues" evidence="1">
    <location>
        <begin position="103"/>
        <end position="113"/>
    </location>
</feature>
<dbReference type="AlphaFoldDB" id="A0A843XVC7"/>
<reference evidence="2" key="1">
    <citation type="submission" date="2017-07" db="EMBL/GenBank/DDBJ databases">
        <title>Taro Niue Genome Assembly and Annotation.</title>
        <authorList>
            <person name="Atibalentja N."/>
            <person name="Keating K."/>
            <person name="Fields C.J."/>
        </authorList>
    </citation>
    <scope>NUCLEOTIDE SEQUENCE</scope>
    <source>
        <strain evidence="2">Niue_2</strain>
        <tissue evidence="2">Leaf</tissue>
    </source>
</reference>
<accession>A0A843XVC7</accession>
<proteinExistence type="predicted"/>
<dbReference type="EMBL" id="NMUH01015513">
    <property type="protein sequence ID" value="MQM23236.1"/>
    <property type="molecule type" value="Genomic_DNA"/>
</dbReference>
<gene>
    <name evidence="2" type="ORF">Taro_056299</name>
</gene>
<feature type="region of interest" description="Disordered" evidence="1">
    <location>
        <begin position="85"/>
        <end position="113"/>
    </location>
</feature>
<evidence type="ECO:0000256" key="1">
    <source>
        <dbReference type="SAM" id="MobiDB-lite"/>
    </source>
</evidence>
<keyword evidence="3" id="KW-1185">Reference proteome</keyword>
<evidence type="ECO:0000313" key="3">
    <source>
        <dbReference type="Proteomes" id="UP000652761"/>
    </source>
</evidence>
<comment type="caution">
    <text evidence="2">The sequence shown here is derived from an EMBL/GenBank/DDBJ whole genome shotgun (WGS) entry which is preliminary data.</text>
</comment>
<dbReference type="Proteomes" id="UP000652761">
    <property type="component" value="Unassembled WGS sequence"/>
</dbReference>